<evidence type="ECO:0000313" key="3">
    <source>
        <dbReference type="EMBL" id="MST34320.1"/>
    </source>
</evidence>
<reference evidence="3 4" key="1">
    <citation type="submission" date="2019-11" db="EMBL/GenBank/DDBJ databases">
        <title>Acidiferrimicrobium australis gen. nov., sp. nov., an acidophilic and obligately heterotrophic, member of the Actinobacteria that catalyses dissimilatory oxido- reduction of iron isolated from metal-rich acidic water in Chile.</title>
        <authorList>
            <person name="Gonzalez D."/>
            <person name="Huber K."/>
            <person name="Hedrich S."/>
            <person name="Rojas-Villalobos C."/>
            <person name="Quatrini R."/>
            <person name="Dinamarca M.A."/>
            <person name="Schwarz A."/>
            <person name="Canales C."/>
            <person name="Nancucheo I."/>
        </authorList>
    </citation>
    <scope>NUCLEOTIDE SEQUENCE [LARGE SCALE GENOMIC DNA]</scope>
    <source>
        <strain evidence="3 4">USS-CCA1</strain>
    </source>
</reference>
<dbReference type="SMART" id="SM00448">
    <property type="entry name" value="REC"/>
    <property type="match status" value="1"/>
</dbReference>
<dbReference type="InterPro" id="IPR011006">
    <property type="entry name" value="CheY-like_superfamily"/>
</dbReference>
<protein>
    <submittedName>
        <fullName evidence="3">Response regulator</fullName>
    </submittedName>
</protein>
<dbReference type="EMBL" id="WJHE01000944">
    <property type="protein sequence ID" value="MST34320.1"/>
    <property type="molecule type" value="Genomic_DNA"/>
</dbReference>
<gene>
    <name evidence="3" type="ORF">GHK86_16530</name>
</gene>
<dbReference type="Pfam" id="PF00072">
    <property type="entry name" value="Response_reg"/>
    <property type="match status" value="1"/>
</dbReference>
<accession>A0ABW9QWU0</accession>
<name>A0ABW9QWU0_9ACTN</name>
<feature type="modified residue" description="4-aspartylphosphate" evidence="1">
    <location>
        <position position="66"/>
    </location>
</feature>
<keyword evidence="1" id="KW-0597">Phosphoprotein</keyword>
<sequence>MGWYPATSRRYLPDVPDILIAADAPPVYREIASVLSGPGTTVRWVRAGQDVRPEHDRQPADLVVLDLQIGTMGGIAVALDLRLEVDAGRLLPVPILVVLDRRADVFLARRAGVDGWILKPLDPIRVRRAAAALLAGGSWYDETFLPDPVAVPAGTPR</sequence>
<evidence type="ECO:0000256" key="1">
    <source>
        <dbReference type="PROSITE-ProRule" id="PRU00169"/>
    </source>
</evidence>
<dbReference type="InterPro" id="IPR001789">
    <property type="entry name" value="Sig_transdc_resp-reg_receiver"/>
</dbReference>
<dbReference type="SUPFAM" id="SSF52172">
    <property type="entry name" value="CheY-like"/>
    <property type="match status" value="1"/>
</dbReference>
<dbReference type="Proteomes" id="UP000437736">
    <property type="component" value="Unassembled WGS sequence"/>
</dbReference>
<keyword evidence="4" id="KW-1185">Reference proteome</keyword>
<comment type="caution">
    <text evidence="3">The sequence shown here is derived from an EMBL/GenBank/DDBJ whole genome shotgun (WGS) entry which is preliminary data.</text>
</comment>
<dbReference type="PROSITE" id="PS50110">
    <property type="entry name" value="RESPONSE_REGULATORY"/>
    <property type="match status" value="1"/>
</dbReference>
<dbReference type="Gene3D" id="3.40.50.2300">
    <property type="match status" value="1"/>
</dbReference>
<proteinExistence type="predicted"/>
<evidence type="ECO:0000313" key="4">
    <source>
        <dbReference type="Proteomes" id="UP000437736"/>
    </source>
</evidence>
<feature type="domain" description="Response regulatory" evidence="2">
    <location>
        <begin position="17"/>
        <end position="134"/>
    </location>
</feature>
<organism evidence="3 4">
    <name type="scientific">Acidiferrimicrobium australe</name>
    <dbReference type="NCBI Taxonomy" id="2664430"/>
    <lineage>
        <taxon>Bacteria</taxon>
        <taxon>Bacillati</taxon>
        <taxon>Actinomycetota</taxon>
        <taxon>Acidimicrobiia</taxon>
        <taxon>Acidimicrobiales</taxon>
        <taxon>Acidimicrobiaceae</taxon>
        <taxon>Acidiferrimicrobium</taxon>
    </lineage>
</organism>
<evidence type="ECO:0000259" key="2">
    <source>
        <dbReference type="PROSITE" id="PS50110"/>
    </source>
</evidence>